<dbReference type="Pfam" id="PF00635">
    <property type="entry name" value="Motile_Sperm"/>
    <property type="match status" value="1"/>
</dbReference>
<proteinExistence type="predicted"/>
<evidence type="ECO:0000256" key="6">
    <source>
        <dbReference type="ARBA" id="ARBA00037818"/>
    </source>
</evidence>
<dbReference type="GO" id="GO:0031143">
    <property type="term" value="C:pseudopodium"/>
    <property type="evidence" value="ECO:0007669"/>
    <property type="project" value="UniProtKB-SubCell"/>
</dbReference>
<evidence type="ECO:0000256" key="5">
    <source>
        <dbReference type="ARBA" id="ARBA00037744"/>
    </source>
</evidence>
<evidence type="ECO:0000313" key="9">
    <source>
        <dbReference type="Proteomes" id="UP000887565"/>
    </source>
</evidence>
<dbReference type="Proteomes" id="UP000887565">
    <property type="component" value="Unplaced"/>
</dbReference>
<accession>A0A915IAH8</accession>
<feature type="domain" description="MSP" evidence="8">
    <location>
        <begin position="6"/>
        <end position="130"/>
    </location>
</feature>
<dbReference type="PANTHER" id="PTHR22920:SF7">
    <property type="entry name" value="MSP DOMAIN-CONTAINING PROTEIN-RELATED"/>
    <property type="match status" value="1"/>
</dbReference>
<dbReference type="SUPFAM" id="SSF49354">
    <property type="entry name" value="PapD-like"/>
    <property type="match status" value="1"/>
</dbReference>
<evidence type="ECO:0000313" key="10">
    <source>
        <dbReference type="WBParaSite" id="nRc.2.0.1.t11184-RA"/>
    </source>
</evidence>
<sequence>MAAPGDIISEPGQRVMFNAPFLDKMRVCVRFTNDGARAVAWMLKTNAPSRVSGTPAFGVIQAKQNCKERLMSKNYDTCHKHSEYKVGINWLSAGRRNDAFDEPTRSKNRNSWIYKMAGETPYNRSTYNHLGLGVVGNRILRYRNEHGKRFATK</sequence>
<keyword evidence="4" id="KW-0966">Cell projection</keyword>
<dbReference type="AlphaFoldDB" id="A0A915IAH8"/>
<evidence type="ECO:0000256" key="2">
    <source>
        <dbReference type="ARBA" id="ARBA00022490"/>
    </source>
</evidence>
<keyword evidence="3 7" id="KW-0206">Cytoskeleton</keyword>
<keyword evidence="2" id="KW-0963">Cytoplasm</keyword>
<dbReference type="GO" id="GO:0005856">
    <property type="term" value="C:cytoskeleton"/>
    <property type="evidence" value="ECO:0007669"/>
    <property type="project" value="UniProtKB-SubCell"/>
</dbReference>
<protein>
    <recommendedName>
        <fullName evidence="7">Major sperm protein</fullName>
    </recommendedName>
</protein>
<evidence type="ECO:0000256" key="4">
    <source>
        <dbReference type="ARBA" id="ARBA00023273"/>
    </source>
</evidence>
<dbReference type="InterPro" id="IPR051155">
    <property type="entry name" value="Nematode_MSP"/>
</dbReference>
<evidence type="ECO:0000256" key="3">
    <source>
        <dbReference type="ARBA" id="ARBA00023212"/>
    </source>
</evidence>
<dbReference type="InterPro" id="IPR013783">
    <property type="entry name" value="Ig-like_fold"/>
</dbReference>
<dbReference type="PROSITE" id="PS50202">
    <property type="entry name" value="MSP"/>
    <property type="match status" value="1"/>
</dbReference>
<organism evidence="9 10">
    <name type="scientific">Romanomermis culicivorax</name>
    <name type="common">Nematode worm</name>
    <dbReference type="NCBI Taxonomy" id="13658"/>
    <lineage>
        <taxon>Eukaryota</taxon>
        <taxon>Metazoa</taxon>
        <taxon>Ecdysozoa</taxon>
        <taxon>Nematoda</taxon>
        <taxon>Enoplea</taxon>
        <taxon>Dorylaimia</taxon>
        <taxon>Mermithida</taxon>
        <taxon>Mermithoidea</taxon>
        <taxon>Mermithidae</taxon>
        <taxon>Romanomermis</taxon>
    </lineage>
</organism>
<dbReference type="InterPro" id="IPR008962">
    <property type="entry name" value="PapD-like_sf"/>
</dbReference>
<evidence type="ECO:0000259" key="8">
    <source>
        <dbReference type="PROSITE" id="PS50202"/>
    </source>
</evidence>
<evidence type="ECO:0000256" key="7">
    <source>
        <dbReference type="RuleBase" id="RU003425"/>
    </source>
</evidence>
<comment type="function">
    <text evidence="5 7">Central component in molecular interactions underlying sperm crawling. Forms an extensive filament system that extends from sperm villipoda, along the leading edge of the pseudopod.</text>
</comment>
<evidence type="ECO:0000256" key="1">
    <source>
        <dbReference type="ARBA" id="ARBA00004245"/>
    </source>
</evidence>
<dbReference type="InterPro" id="IPR000535">
    <property type="entry name" value="MSP_dom"/>
</dbReference>
<dbReference type="WBParaSite" id="nRc.2.0.1.t11184-RA">
    <property type="protein sequence ID" value="nRc.2.0.1.t11184-RA"/>
    <property type="gene ID" value="nRc.2.0.1.g11184"/>
</dbReference>
<keyword evidence="9" id="KW-1185">Reference proteome</keyword>
<reference evidence="10" key="1">
    <citation type="submission" date="2022-11" db="UniProtKB">
        <authorList>
            <consortium name="WormBaseParasite"/>
        </authorList>
    </citation>
    <scope>IDENTIFICATION</scope>
</reference>
<dbReference type="Gene3D" id="2.60.40.10">
    <property type="entry name" value="Immunoglobulins"/>
    <property type="match status" value="1"/>
</dbReference>
<comment type="subcellular location">
    <subcellularLocation>
        <location evidence="6">Cell projection</location>
        <location evidence="6">Pseudopodium</location>
    </subcellularLocation>
    <subcellularLocation>
        <location evidence="1">Cytoplasm</location>
        <location evidence="1">Cytoskeleton</location>
    </subcellularLocation>
</comment>
<name>A0A915IAH8_ROMCU</name>
<dbReference type="PANTHER" id="PTHR22920">
    <property type="entry name" value="MAJOR SPERM PROTEIN"/>
    <property type="match status" value="1"/>
</dbReference>